<dbReference type="EMBL" id="CP109019">
    <property type="protein sequence ID" value="WUT86499.1"/>
    <property type="molecule type" value="Genomic_DNA"/>
</dbReference>
<sequence>MHRPTPGRLTDETESVWLVPTDDLDYVRESLEATKLVTGRPACTWAGRLVGYANLRPVGIAICGGTGGWFPE</sequence>
<dbReference type="RefSeq" id="WP_329402879.1">
    <property type="nucleotide sequence ID" value="NZ_CP109019.1"/>
</dbReference>
<dbReference type="Pfam" id="PF19472">
    <property type="entry name" value="DUF6009"/>
    <property type="match status" value="1"/>
</dbReference>
<organism evidence="1 2">
    <name type="scientific">Streptomyces melanogenes</name>
    <dbReference type="NCBI Taxonomy" id="67326"/>
    <lineage>
        <taxon>Bacteria</taxon>
        <taxon>Bacillati</taxon>
        <taxon>Actinomycetota</taxon>
        <taxon>Actinomycetes</taxon>
        <taxon>Kitasatosporales</taxon>
        <taxon>Streptomycetaceae</taxon>
        <taxon>Streptomyces</taxon>
    </lineage>
</organism>
<gene>
    <name evidence="1" type="ORF">OG515_32025</name>
</gene>
<proteinExistence type="predicted"/>
<protein>
    <submittedName>
        <fullName evidence="1">DUF6009 family protein</fullName>
    </submittedName>
</protein>
<name>A0ABZ1XSH0_9ACTN</name>
<keyword evidence="2" id="KW-1185">Reference proteome</keyword>
<evidence type="ECO:0000313" key="2">
    <source>
        <dbReference type="Proteomes" id="UP001432060"/>
    </source>
</evidence>
<dbReference type="InterPro" id="IPR046051">
    <property type="entry name" value="DUF6009"/>
</dbReference>
<accession>A0ABZ1XSH0</accession>
<dbReference type="Proteomes" id="UP001432060">
    <property type="component" value="Chromosome"/>
</dbReference>
<reference evidence="1" key="1">
    <citation type="submission" date="2022-10" db="EMBL/GenBank/DDBJ databases">
        <title>The complete genomes of actinobacterial strains from the NBC collection.</title>
        <authorList>
            <person name="Joergensen T.S."/>
            <person name="Alvarez Arevalo M."/>
            <person name="Sterndorff E.B."/>
            <person name="Faurdal D."/>
            <person name="Vuksanovic O."/>
            <person name="Mourched A.-S."/>
            <person name="Charusanti P."/>
            <person name="Shaw S."/>
            <person name="Blin K."/>
            <person name="Weber T."/>
        </authorList>
    </citation>
    <scope>NUCLEOTIDE SEQUENCE</scope>
    <source>
        <strain evidence="1">NBC_00668</strain>
    </source>
</reference>
<evidence type="ECO:0000313" key="1">
    <source>
        <dbReference type="EMBL" id="WUT86499.1"/>
    </source>
</evidence>